<feature type="signal peptide" evidence="3">
    <location>
        <begin position="1"/>
        <end position="28"/>
    </location>
</feature>
<evidence type="ECO:0000313" key="5">
    <source>
        <dbReference type="Proteomes" id="UP000504624"/>
    </source>
</evidence>
<reference evidence="6" key="1">
    <citation type="submission" date="2025-08" db="UniProtKB">
        <authorList>
            <consortium name="RefSeq"/>
        </authorList>
    </citation>
    <scope>IDENTIFICATION</scope>
</reference>
<dbReference type="OrthoDB" id="18894at2759"/>
<dbReference type="Pfam" id="PF00041">
    <property type="entry name" value="fn3"/>
    <property type="match status" value="1"/>
</dbReference>
<feature type="domain" description="Fibronectin type-III" evidence="4">
    <location>
        <begin position="32"/>
        <end position="123"/>
    </location>
</feature>
<evidence type="ECO:0000256" key="3">
    <source>
        <dbReference type="SAM" id="SignalP"/>
    </source>
</evidence>
<dbReference type="FunFam" id="2.60.40.10:FF:000546">
    <property type="entry name" value="Collagen alpha-1(XIV) chain isoform X2"/>
    <property type="match status" value="1"/>
</dbReference>
<dbReference type="InterPro" id="IPR003961">
    <property type="entry name" value="FN3_dom"/>
</dbReference>
<evidence type="ECO:0000259" key="4">
    <source>
        <dbReference type="PROSITE" id="PS50853"/>
    </source>
</evidence>
<dbReference type="AlphaFoldDB" id="A0A6J0I5H8"/>
<dbReference type="CDD" id="cd00063">
    <property type="entry name" value="FN3"/>
    <property type="match status" value="1"/>
</dbReference>
<dbReference type="GeneID" id="108502930"/>
<dbReference type="InterPro" id="IPR050991">
    <property type="entry name" value="ECM_Regulatory_Proteins"/>
</dbReference>
<feature type="compositionally biased region" description="Basic and acidic residues" evidence="2">
    <location>
        <begin position="116"/>
        <end position="138"/>
    </location>
</feature>
<evidence type="ECO:0000256" key="2">
    <source>
        <dbReference type="SAM" id="MobiDB-lite"/>
    </source>
</evidence>
<feature type="chain" id="PRO_5027024679" evidence="3">
    <location>
        <begin position="29"/>
        <end position="159"/>
    </location>
</feature>
<dbReference type="SUPFAM" id="SSF49265">
    <property type="entry name" value="Fibronectin type III"/>
    <property type="match status" value="1"/>
</dbReference>
<dbReference type="PANTHER" id="PTHR46708">
    <property type="entry name" value="TENASCIN"/>
    <property type="match status" value="1"/>
</dbReference>
<keyword evidence="3" id="KW-0732">Signal</keyword>
<dbReference type="InterPro" id="IPR036116">
    <property type="entry name" value="FN3_sf"/>
</dbReference>
<gene>
    <name evidence="6" type="primary">LOC108502930</name>
</gene>
<sequence>MLCRYEIQSCFLLAFLAVTAFFISDAQGQVSPPTRLRYNVVSPDSVQISWKAPKGQFTGYKLLVTPSSGGKTNQLILQNTATKAIIQGLIPDQNYALQIIAFNEDKESKPAQGQFRIKDIERRKETNKPKVKDPEKTNASKPAPEGQIITHMTDVIFLK</sequence>
<dbReference type="Gene3D" id="2.60.40.10">
    <property type="entry name" value="Immunoglobulins"/>
    <property type="match status" value="1"/>
</dbReference>
<protein>
    <submittedName>
        <fullName evidence="6">Collagen alpha-1(XIV) chain-like</fullName>
    </submittedName>
</protein>
<evidence type="ECO:0000256" key="1">
    <source>
        <dbReference type="ARBA" id="ARBA00022737"/>
    </source>
</evidence>
<accession>A0A6J0I5H8</accession>
<dbReference type="RefSeq" id="XP_017681890.1">
    <property type="nucleotide sequence ID" value="XM_017826401.1"/>
</dbReference>
<dbReference type="PROSITE" id="PS50853">
    <property type="entry name" value="FN3"/>
    <property type="match status" value="1"/>
</dbReference>
<dbReference type="Proteomes" id="UP000504624">
    <property type="component" value="Unplaced"/>
</dbReference>
<dbReference type="PANTHER" id="PTHR46708:SF2">
    <property type="entry name" value="FIBRONECTIN TYPE-III DOMAIN-CONTAINING PROTEIN"/>
    <property type="match status" value="1"/>
</dbReference>
<evidence type="ECO:0000313" key="6">
    <source>
        <dbReference type="RefSeq" id="XP_017681890.1"/>
    </source>
</evidence>
<name>A0A6J0I5H8_9PASS</name>
<organism evidence="5 6">
    <name type="scientific">Lepidothrix coronata</name>
    <name type="common">blue-crowned manakin</name>
    <dbReference type="NCBI Taxonomy" id="321398"/>
    <lineage>
        <taxon>Eukaryota</taxon>
        <taxon>Metazoa</taxon>
        <taxon>Chordata</taxon>
        <taxon>Craniata</taxon>
        <taxon>Vertebrata</taxon>
        <taxon>Euteleostomi</taxon>
        <taxon>Archelosauria</taxon>
        <taxon>Archosauria</taxon>
        <taxon>Dinosauria</taxon>
        <taxon>Saurischia</taxon>
        <taxon>Theropoda</taxon>
        <taxon>Coelurosauria</taxon>
        <taxon>Aves</taxon>
        <taxon>Neognathae</taxon>
        <taxon>Neoaves</taxon>
        <taxon>Telluraves</taxon>
        <taxon>Australaves</taxon>
        <taxon>Passeriformes</taxon>
        <taxon>Pipridae</taxon>
        <taxon>Lepidothrix</taxon>
    </lineage>
</organism>
<dbReference type="InterPro" id="IPR013783">
    <property type="entry name" value="Ig-like_fold"/>
</dbReference>
<feature type="region of interest" description="Disordered" evidence="2">
    <location>
        <begin position="110"/>
        <end position="148"/>
    </location>
</feature>
<keyword evidence="5" id="KW-1185">Reference proteome</keyword>
<keyword evidence="1" id="KW-0677">Repeat</keyword>
<proteinExistence type="predicted"/>
<dbReference type="SMART" id="SM00060">
    <property type="entry name" value="FN3"/>
    <property type="match status" value="1"/>
</dbReference>